<organism evidence="3 4">
    <name type="scientific">Alicyclobacillus ferrooxydans</name>
    <dbReference type="NCBI Taxonomy" id="471514"/>
    <lineage>
        <taxon>Bacteria</taxon>
        <taxon>Bacillati</taxon>
        <taxon>Bacillota</taxon>
        <taxon>Bacilli</taxon>
        <taxon>Bacillales</taxon>
        <taxon>Alicyclobacillaceae</taxon>
        <taxon>Alicyclobacillus</taxon>
    </lineage>
</organism>
<dbReference type="OrthoDB" id="2350336at2"/>
<dbReference type="EMBL" id="LJCO01000042">
    <property type="protein sequence ID" value="KPV43931.1"/>
    <property type="molecule type" value="Genomic_DNA"/>
</dbReference>
<gene>
    <name evidence="3" type="ORF">AN477_09390</name>
</gene>
<dbReference type="Gene3D" id="3.40.50.720">
    <property type="entry name" value="NAD(P)-binding Rossmann-like Domain"/>
    <property type="match status" value="1"/>
</dbReference>
<dbReference type="InterPro" id="IPR055170">
    <property type="entry name" value="GFO_IDH_MocA-like_dom"/>
</dbReference>
<dbReference type="PANTHER" id="PTHR43377">
    <property type="entry name" value="BILIVERDIN REDUCTASE A"/>
    <property type="match status" value="1"/>
</dbReference>
<dbReference type="PANTHER" id="PTHR43377:SF1">
    <property type="entry name" value="BILIVERDIN REDUCTASE A"/>
    <property type="match status" value="1"/>
</dbReference>
<dbReference type="SUPFAM" id="SSF55347">
    <property type="entry name" value="Glyceraldehyde-3-phosphate dehydrogenase-like, C-terminal domain"/>
    <property type="match status" value="1"/>
</dbReference>
<sequence>MKFAIFSFAHMHAYSYAQALQHIHDAQLTVVADSHEERGEAAARKFGATYYKDYQDALQYGDFDAVIVCSENVHHAEMVVAAAEAHKHILCEKPLATTIADANAMITACEKNDVKLQTAFPIRFSTPLQYVKKQIDSGSLGRILALTGTNRGQNPGGWFNDMQLSGGGAVLDHTVHVIDIMRWYIGSEIAEVYAEVDRRFSDSPVDDCGLLVMEFCNGVIASHDPSWSRPKTFPTWGDVTLRVTGTDGITLVNAFGQHYTQYDDELNMVRQVPWGDNPDLEMINGFIACITNNSSPLASGTDGMRAMEVALAAYESARIRRPVSLPLS</sequence>
<dbReference type="Gene3D" id="3.30.360.10">
    <property type="entry name" value="Dihydrodipicolinate Reductase, domain 2"/>
    <property type="match status" value="1"/>
</dbReference>
<dbReference type="InterPro" id="IPR036291">
    <property type="entry name" value="NAD(P)-bd_dom_sf"/>
</dbReference>
<protein>
    <submittedName>
        <fullName evidence="3">Dehydrogenase</fullName>
    </submittedName>
</protein>
<dbReference type="GO" id="GO:0000166">
    <property type="term" value="F:nucleotide binding"/>
    <property type="evidence" value="ECO:0007669"/>
    <property type="project" value="InterPro"/>
</dbReference>
<dbReference type="Proteomes" id="UP000050482">
    <property type="component" value="Unassembled WGS sequence"/>
</dbReference>
<feature type="domain" description="GFO/IDH/MocA-like oxidoreductase" evidence="2">
    <location>
        <begin position="129"/>
        <end position="248"/>
    </location>
</feature>
<evidence type="ECO:0000259" key="2">
    <source>
        <dbReference type="Pfam" id="PF22725"/>
    </source>
</evidence>
<evidence type="ECO:0000313" key="4">
    <source>
        <dbReference type="Proteomes" id="UP000050482"/>
    </source>
</evidence>
<comment type="caution">
    <text evidence="3">The sequence shown here is derived from an EMBL/GenBank/DDBJ whole genome shotgun (WGS) entry which is preliminary data.</text>
</comment>
<reference evidence="3 4" key="1">
    <citation type="submission" date="2015-09" db="EMBL/GenBank/DDBJ databases">
        <title>Draft genome sequence of Alicyclobacillus ferrooxydans DSM 22381.</title>
        <authorList>
            <person name="Hemp J."/>
        </authorList>
    </citation>
    <scope>NUCLEOTIDE SEQUENCE [LARGE SCALE GENOMIC DNA]</scope>
    <source>
        <strain evidence="3 4">TC-34</strain>
    </source>
</reference>
<dbReference type="InterPro" id="IPR051450">
    <property type="entry name" value="Gfo/Idh/MocA_Oxidoreductases"/>
</dbReference>
<dbReference type="AlphaFoldDB" id="A0A0P9CLQ3"/>
<dbReference type="PATRIC" id="fig|471514.4.peg.451"/>
<dbReference type="Pfam" id="PF22725">
    <property type="entry name" value="GFO_IDH_MocA_C3"/>
    <property type="match status" value="1"/>
</dbReference>
<keyword evidence="4" id="KW-1185">Reference proteome</keyword>
<evidence type="ECO:0000259" key="1">
    <source>
        <dbReference type="Pfam" id="PF01408"/>
    </source>
</evidence>
<dbReference type="InterPro" id="IPR000683">
    <property type="entry name" value="Gfo/Idh/MocA-like_OxRdtase_N"/>
</dbReference>
<accession>A0A0P9CLQ3</accession>
<feature type="domain" description="Gfo/Idh/MocA-like oxidoreductase N-terminal" evidence="1">
    <location>
        <begin position="13"/>
        <end position="119"/>
    </location>
</feature>
<evidence type="ECO:0000313" key="3">
    <source>
        <dbReference type="EMBL" id="KPV43931.1"/>
    </source>
</evidence>
<dbReference type="RefSeq" id="WP_054968898.1">
    <property type="nucleotide sequence ID" value="NZ_LJCO01000042.1"/>
</dbReference>
<dbReference type="SUPFAM" id="SSF51735">
    <property type="entry name" value="NAD(P)-binding Rossmann-fold domains"/>
    <property type="match status" value="1"/>
</dbReference>
<dbReference type="Pfam" id="PF01408">
    <property type="entry name" value="GFO_IDH_MocA"/>
    <property type="match status" value="1"/>
</dbReference>
<proteinExistence type="predicted"/>
<dbReference type="STRING" id="471514.AN477_09390"/>
<name>A0A0P9CLQ3_9BACL</name>